<organism evidence="3 4">
    <name type="scientific">Hyphodiscus hymeniophilus</name>
    <dbReference type="NCBI Taxonomy" id="353542"/>
    <lineage>
        <taxon>Eukaryota</taxon>
        <taxon>Fungi</taxon>
        <taxon>Dikarya</taxon>
        <taxon>Ascomycota</taxon>
        <taxon>Pezizomycotina</taxon>
        <taxon>Leotiomycetes</taxon>
        <taxon>Helotiales</taxon>
        <taxon>Hyphodiscaceae</taxon>
        <taxon>Hyphodiscus</taxon>
    </lineage>
</organism>
<dbReference type="OrthoDB" id="3687641at2759"/>
<evidence type="ECO:0000256" key="2">
    <source>
        <dbReference type="ARBA" id="ARBA00035112"/>
    </source>
</evidence>
<comment type="similarity">
    <text evidence="2">Belongs to the ustYa family.</text>
</comment>
<evidence type="ECO:0000256" key="1">
    <source>
        <dbReference type="ARBA" id="ARBA00004685"/>
    </source>
</evidence>
<dbReference type="InterPro" id="IPR021765">
    <property type="entry name" value="UstYa-like"/>
</dbReference>
<dbReference type="GO" id="GO:0043386">
    <property type="term" value="P:mycotoxin biosynthetic process"/>
    <property type="evidence" value="ECO:0007669"/>
    <property type="project" value="InterPro"/>
</dbReference>
<comment type="pathway">
    <text evidence="1">Mycotoxin biosynthesis.</text>
</comment>
<evidence type="ECO:0000313" key="3">
    <source>
        <dbReference type="EMBL" id="KAG0646873.1"/>
    </source>
</evidence>
<dbReference type="AlphaFoldDB" id="A0A9P7AUI6"/>
<name>A0A9P7AUI6_9HELO</name>
<proteinExistence type="inferred from homology"/>
<sequence>MVRQYTWKDQYDYSDNPTFQDDDEFLRTHVDHCIDALRIRLMCYADVTPFLHVIEPGAELGATPDFNTQHRCKNFDNVQQWARDNHARAADGQNVAGGHDHH</sequence>
<evidence type="ECO:0000313" key="4">
    <source>
        <dbReference type="Proteomes" id="UP000785200"/>
    </source>
</evidence>
<dbReference type="EMBL" id="VNKQ01000014">
    <property type="protein sequence ID" value="KAG0646873.1"/>
    <property type="molecule type" value="Genomic_DNA"/>
</dbReference>
<dbReference type="PANTHER" id="PTHR33365">
    <property type="entry name" value="YALI0B05434P"/>
    <property type="match status" value="1"/>
</dbReference>
<dbReference type="Pfam" id="PF11807">
    <property type="entry name" value="UstYa"/>
    <property type="match status" value="1"/>
</dbReference>
<keyword evidence="4" id="KW-1185">Reference proteome</keyword>
<dbReference type="Proteomes" id="UP000785200">
    <property type="component" value="Unassembled WGS sequence"/>
</dbReference>
<reference evidence="3" key="1">
    <citation type="submission" date="2019-07" db="EMBL/GenBank/DDBJ databases">
        <title>Hyphodiscus hymeniophilus genome sequencing and assembly.</title>
        <authorList>
            <person name="Kramer G."/>
            <person name="Nodwell J."/>
        </authorList>
    </citation>
    <scope>NUCLEOTIDE SEQUENCE</scope>
    <source>
        <strain evidence="3">ATCC 34498</strain>
    </source>
</reference>
<protein>
    <submittedName>
        <fullName evidence="3">Cyclochlorotine biosynthesis O</fullName>
    </submittedName>
</protein>
<accession>A0A9P7AUI6</accession>
<gene>
    <name evidence="3" type="ORF">D0Z07_6264</name>
</gene>
<dbReference type="PANTHER" id="PTHR33365:SF4">
    <property type="entry name" value="CYCLOCHLOROTINE BIOSYNTHESIS PROTEIN O"/>
    <property type="match status" value="1"/>
</dbReference>
<comment type="caution">
    <text evidence="3">The sequence shown here is derived from an EMBL/GenBank/DDBJ whole genome shotgun (WGS) entry which is preliminary data.</text>
</comment>